<name>A0ABU1GG94_9GAMM</name>
<evidence type="ECO:0000313" key="1">
    <source>
        <dbReference type="EMBL" id="MDR5876015.1"/>
    </source>
</evidence>
<feature type="non-terminal residue" evidence="1">
    <location>
        <position position="344"/>
    </location>
</feature>
<dbReference type="Gene3D" id="1.10.3130.20">
    <property type="entry name" value="Phycobilisome linker domain"/>
    <property type="match status" value="1"/>
</dbReference>
<dbReference type="InterPro" id="IPR038255">
    <property type="entry name" value="PBS_linker_sf"/>
</dbReference>
<gene>
    <name evidence="1" type="ORF">QC815_13930</name>
</gene>
<dbReference type="Proteomes" id="UP001269267">
    <property type="component" value="Unassembled WGS sequence"/>
</dbReference>
<keyword evidence="2" id="KW-1185">Reference proteome</keyword>
<dbReference type="EMBL" id="JARWAI010000010">
    <property type="protein sequence ID" value="MDR5876015.1"/>
    <property type="molecule type" value="Genomic_DNA"/>
</dbReference>
<dbReference type="RefSeq" id="WP_310540402.1">
    <property type="nucleotide sequence ID" value="NZ_JARWAI010000010.1"/>
</dbReference>
<comment type="caution">
    <text evidence="1">The sequence shown here is derived from an EMBL/GenBank/DDBJ whole genome shotgun (WGS) entry which is preliminary data.</text>
</comment>
<protein>
    <submittedName>
        <fullName evidence="1">DUF4214 domain-containing protein</fullName>
    </submittedName>
</protein>
<organism evidence="1 2">
    <name type="scientific">Vreelandella gomseomensis</name>
    <dbReference type="NCBI Taxonomy" id="370766"/>
    <lineage>
        <taxon>Bacteria</taxon>
        <taxon>Pseudomonadati</taxon>
        <taxon>Pseudomonadota</taxon>
        <taxon>Gammaproteobacteria</taxon>
        <taxon>Oceanospirillales</taxon>
        <taxon>Halomonadaceae</taxon>
        <taxon>Vreelandella</taxon>
    </lineage>
</organism>
<accession>A0ABU1GG94</accession>
<sequence length="344" mass="34523">MAASDIQKIYLGLLGRPADAEGLAYWNEQIEDGTLTLEQLRANIVNEQPEFADGPGQMSRADFVAQLYLKMFGREQDAEADYWINGEGAGVNLDQLVMAFTDGASEDDTVALNNRATVAQQVTDAGLALEDDASTLLEGVTNDPATVTAAQQAVEARASGEEESTGGGGTTVPTLTVVEAGTATGSYHLEDTAGSLNGATSDVLNGATDIAATGTADVAQATAIEAATNSGTTEIAALEDTAAAVAGSSDAVLDLVTGTVTSTGNATVAQSETLAGFTKAVVYNVEGTATEVADALGGTAEAQAGINDAVDVSATGTADVAQATAIEAATNSGTTEIAALEDTA</sequence>
<evidence type="ECO:0000313" key="2">
    <source>
        <dbReference type="Proteomes" id="UP001269267"/>
    </source>
</evidence>
<reference evidence="1 2" key="1">
    <citation type="submission" date="2023-04" db="EMBL/GenBank/DDBJ databases">
        <title>A long-awaited taxogenomic arrangement of the family Halomonadaceae.</title>
        <authorList>
            <person name="De La Haba R."/>
            <person name="Chuvochina M."/>
            <person name="Wittouck S."/>
            <person name="Arahal D.R."/>
            <person name="Sanchez-Porro C."/>
            <person name="Hugenholtz P."/>
            <person name="Ventosa A."/>
        </authorList>
    </citation>
    <scope>NUCLEOTIDE SEQUENCE [LARGE SCALE GENOMIC DNA]</scope>
    <source>
        <strain evidence="1 2">DSM 18042</strain>
    </source>
</reference>
<proteinExistence type="predicted"/>